<dbReference type="STRING" id="1601.GCA_001243975_02056"/>
<proteinExistence type="inferred from homology"/>
<dbReference type="InterPro" id="IPR038594">
    <property type="entry name" value="SepF-like_sf"/>
</dbReference>
<sequence>MNNMLKRFFGDDYDEEDYYEEDETPVTSNSDTSRDTKVMSLVGKNKGQTVEKKIMIFEPRVFSDVKQIARRLLAGEATLVNFQRMDDDSAHRVVDFLSGVVFAVDGEIRRVGETIFLCTSSSFTIEGDLSGFGQSKNSFN</sequence>
<dbReference type="RefSeq" id="WP_056976489.1">
    <property type="nucleotide sequence ID" value="NZ_BLAN01000049.1"/>
</dbReference>
<reference evidence="6 10" key="2">
    <citation type="submission" date="2020-04" db="EMBL/GenBank/DDBJ databases">
        <authorList>
            <person name="Hitch T.C.A."/>
            <person name="Wylensek D."/>
            <person name="Clavel T."/>
        </authorList>
    </citation>
    <scope>NUCLEOTIDE SEQUENCE [LARGE SCALE GENOMIC DNA]</scope>
    <source>
        <strain evidence="6 10">WCA-389-WT-5H1</strain>
    </source>
</reference>
<keyword evidence="1 5" id="KW-0132">Cell division</keyword>
<evidence type="ECO:0000256" key="1">
    <source>
        <dbReference type="ARBA" id="ARBA00022618"/>
    </source>
</evidence>
<comment type="similarity">
    <text evidence="5">Belongs to the SepF family.</text>
</comment>
<evidence type="ECO:0000313" key="6">
    <source>
        <dbReference type="EMBL" id="NME41387.1"/>
    </source>
</evidence>
<dbReference type="GO" id="GO:0043093">
    <property type="term" value="P:FtsZ-dependent cytokinesis"/>
    <property type="evidence" value="ECO:0007669"/>
    <property type="project" value="UniProtKB-UniRule"/>
</dbReference>
<dbReference type="PANTHER" id="PTHR35798">
    <property type="entry name" value="CELL DIVISION PROTEIN SEPF"/>
    <property type="match status" value="1"/>
</dbReference>
<name>A0A231Q6Y1_9LACO</name>
<evidence type="ECO:0000313" key="8">
    <source>
        <dbReference type="EMBL" id="UXC62838.1"/>
    </source>
</evidence>
<dbReference type="HAMAP" id="MF_01197">
    <property type="entry name" value="SepF"/>
    <property type="match status" value="1"/>
</dbReference>
<evidence type="ECO:0000313" key="7">
    <source>
        <dbReference type="EMBL" id="OXS41496.1"/>
    </source>
</evidence>
<protein>
    <recommendedName>
        <fullName evidence="5">Cell division protein SepF</fullName>
    </recommendedName>
</protein>
<evidence type="ECO:0000256" key="2">
    <source>
        <dbReference type="ARBA" id="ARBA00023210"/>
    </source>
</evidence>
<dbReference type="Proteomes" id="UP000563853">
    <property type="component" value="Unassembled WGS sequence"/>
</dbReference>
<dbReference type="EMBL" id="LUGO01000030">
    <property type="protein sequence ID" value="OXS41496.1"/>
    <property type="molecule type" value="Genomic_DNA"/>
</dbReference>
<dbReference type="AlphaFoldDB" id="A0A231Q6Y1"/>
<evidence type="ECO:0000313" key="9">
    <source>
        <dbReference type="Proteomes" id="UP000215261"/>
    </source>
</evidence>
<reference evidence="8" key="3">
    <citation type="submission" date="2022-09" db="EMBL/GenBank/DDBJ databases">
        <title>Complete genome of Ligilactobacillus agilis AM_LB6, isolated from chicken feces.</title>
        <authorList>
            <person name="den Bakker H.C."/>
            <person name="Mann A."/>
        </authorList>
    </citation>
    <scope>NUCLEOTIDE SEQUENCE</scope>
    <source>
        <strain evidence="8">AM_LB6</strain>
    </source>
</reference>
<gene>
    <name evidence="5 6" type="primary">sepF</name>
    <name evidence="7" type="ORF">AYP69_02365</name>
    <name evidence="6" type="ORF">HF863_01105</name>
    <name evidence="8" type="ORF">N4562_06995</name>
</gene>
<reference evidence="7 9" key="1">
    <citation type="submission" date="2016-03" db="EMBL/GenBank/DDBJ databases">
        <title>Sequencing of Lactobacillus Species from Commercial Turkeys.</title>
        <authorList>
            <person name="Johnson T.J."/>
            <person name="Youmans B.P."/>
            <person name="Case K.A."/>
        </authorList>
    </citation>
    <scope>NUCLEOTIDE SEQUENCE [LARGE SCALE GENOMIC DNA]</scope>
    <source>
        <strain evidence="7 9">UMNLA1</strain>
    </source>
</reference>
<dbReference type="Proteomes" id="UP001058429">
    <property type="component" value="Chromosome"/>
</dbReference>
<dbReference type="KEGG" id="lagl:BEN83_05720"/>
<keyword evidence="3 5" id="KW-0131">Cell cycle</keyword>
<evidence type="ECO:0000256" key="3">
    <source>
        <dbReference type="ARBA" id="ARBA00023306"/>
    </source>
</evidence>
<dbReference type="GeneID" id="75137586"/>
<evidence type="ECO:0000313" key="10">
    <source>
        <dbReference type="Proteomes" id="UP000563853"/>
    </source>
</evidence>
<dbReference type="Gene3D" id="3.30.110.150">
    <property type="entry name" value="SepF-like protein"/>
    <property type="match status" value="1"/>
</dbReference>
<dbReference type="Pfam" id="PF04472">
    <property type="entry name" value="SepF"/>
    <property type="match status" value="1"/>
</dbReference>
<accession>A0A231Q6Y1</accession>
<dbReference type="InterPro" id="IPR023052">
    <property type="entry name" value="Cell_div_SepF"/>
</dbReference>
<comment type="subcellular location">
    <subcellularLocation>
        <location evidence="5">Cytoplasm</location>
    </subcellularLocation>
    <text evidence="5">Localizes to the division site, in a FtsZ-dependent manner.</text>
</comment>
<keyword evidence="2 5" id="KW-0717">Septation</keyword>
<evidence type="ECO:0000256" key="5">
    <source>
        <dbReference type="HAMAP-Rule" id="MF_01197"/>
    </source>
</evidence>
<dbReference type="GO" id="GO:0005737">
    <property type="term" value="C:cytoplasm"/>
    <property type="evidence" value="ECO:0007669"/>
    <property type="project" value="UniProtKB-SubCell"/>
</dbReference>
<dbReference type="EMBL" id="CP104396">
    <property type="protein sequence ID" value="UXC62838.1"/>
    <property type="molecule type" value="Genomic_DNA"/>
</dbReference>
<dbReference type="Proteomes" id="UP000215261">
    <property type="component" value="Unassembled WGS sequence"/>
</dbReference>
<organism evidence="7 9">
    <name type="scientific">Ligilactobacillus agilis</name>
    <dbReference type="NCBI Taxonomy" id="1601"/>
    <lineage>
        <taxon>Bacteria</taxon>
        <taxon>Bacillati</taxon>
        <taxon>Bacillota</taxon>
        <taxon>Bacilli</taxon>
        <taxon>Lactobacillales</taxon>
        <taxon>Lactobacillaceae</taxon>
        <taxon>Ligilactobacillus</taxon>
    </lineage>
</organism>
<dbReference type="GO" id="GO:0000917">
    <property type="term" value="P:division septum assembly"/>
    <property type="evidence" value="ECO:0007669"/>
    <property type="project" value="UniProtKB-KW"/>
</dbReference>
<dbReference type="InterPro" id="IPR007561">
    <property type="entry name" value="Cell_div_SepF/SepF-rel"/>
</dbReference>
<evidence type="ECO:0000256" key="4">
    <source>
        <dbReference type="ARBA" id="ARBA00044936"/>
    </source>
</evidence>
<dbReference type="PANTHER" id="PTHR35798:SF1">
    <property type="entry name" value="CELL DIVISION PROTEIN SEPF"/>
    <property type="match status" value="1"/>
</dbReference>
<keyword evidence="5" id="KW-0963">Cytoplasm</keyword>
<comment type="subunit">
    <text evidence="5">Homodimer. Interacts with FtsZ.</text>
</comment>
<dbReference type="EMBL" id="JABAFP010000002">
    <property type="protein sequence ID" value="NME41387.1"/>
    <property type="molecule type" value="Genomic_DNA"/>
</dbReference>
<comment type="function">
    <text evidence="4 5">Cell division protein that is part of the divisome complex and is recruited early to the Z-ring. Probably stimulates Z-ring formation, perhaps through the cross-linking of FtsZ protofilaments. Its function overlaps with FtsA.</text>
</comment>